<feature type="region of interest" description="Disordered" evidence="1">
    <location>
        <begin position="331"/>
        <end position="351"/>
    </location>
</feature>
<keyword evidence="2" id="KW-1185">Reference proteome</keyword>
<protein>
    <submittedName>
        <fullName evidence="3">High mobility group nucleosome-binding domain-containing protein 5</fullName>
    </submittedName>
</protein>
<feature type="compositionally biased region" description="Acidic residues" evidence="1">
    <location>
        <begin position="178"/>
        <end position="199"/>
    </location>
</feature>
<feature type="compositionally biased region" description="Acidic residues" evidence="1">
    <location>
        <begin position="207"/>
        <end position="252"/>
    </location>
</feature>
<feature type="compositionally biased region" description="Polar residues" evidence="1">
    <location>
        <begin position="383"/>
        <end position="402"/>
    </location>
</feature>
<evidence type="ECO:0000313" key="2">
    <source>
        <dbReference type="Proteomes" id="UP000694843"/>
    </source>
</evidence>
<dbReference type="RefSeq" id="XP_018020000.1">
    <property type="nucleotide sequence ID" value="XM_018164511.2"/>
</dbReference>
<feature type="region of interest" description="Disordered" evidence="1">
    <location>
        <begin position="1"/>
        <end position="91"/>
    </location>
</feature>
<reference evidence="3" key="1">
    <citation type="submission" date="2025-08" db="UniProtKB">
        <authorList>
            <consortium name="RefSeq"/>
        </authorList>
    </citation>
    <scope>IDENTIFICATION</scope>
    <source>
        <tissue evidence="3">Whole organism</tissue>
    </source>
</reference>
<sequence length="526" mass="58351">MPSVKSHKHKTSSTTSSSVKESTEMGKPTEGISKAVKAGKKLKKNPQLGNDDLKSGSESKKAKTSCGNDAAEIATSEAKDRKGDGCNTKVKSSKTIIDKSTKFQEIDPAVNLKLAAKKKGREVVAAKDKDSSEESDEDLLSSDSSNSGEGKNPTVMLVRDLMEDESDDSDYVAQEGKEENEEDEDVIDSASDEENDDECSVEKEESAQEDDKDADEETSSIGNDEVEEEEEVDVHDMLDDEAEEGSETEESEITLSSSDGEHSRPMFEGGSTLRSKALQKIAEDYENGSMQDDAFVVPDDFVEYMDEDEAGDLPDVSAVHTKKKFKRVISAVDSSDSDEEKSERAVSHGSKDVTKELKVKILNKDVKGARIQGHAREKMLSEPKTNPCSSRTKTKRAMSTASPVKISPFKYSPLRERMSRKHQFLWGKNREISTPGISPRNIRQKDCAENWSVRDINEGRSYSESDTYQARELKKKKYAKLVSVSSQKNPVCSKKGEADYERERVGRFKRSRPGSESPVPKKKFRE</sequence>
<feature type="compositionally biased region" description="Basic residues" evidence="1">
    <location>
        <begin position="1"/>
        <end position="11"/>
    </location>
</feature>
<feature type="region of interest" description="Disordered" evidence="1">
    <location>
        <begin position="484"/>
        <end position="526"/>
    </location>
</feature>
<organism evidence="2 3">
    <name type="scientific">Hyalella azteca</name>
    <name type="common">Amphipod</name>
    <dbReference type="NCBI Taxonomy" id="294128"/>
    <lineage>
        <taxon>Eukaryota</taxon>
        <taxon>Metazoa</taxon>
        <taxon>Ecdysozoa</taxon>
        <taxon>Arthropoda</taxon>
        <taxon>Crustacea</taxon>
        <taxon>Multicrustacea</taxon>
        <taxon>Malacostraca</taxon>
        <taxon>Eumalacostraca</taxon>
        <taxon>Peracarida</taxon>
        <taxon>Amphipoda</taxon>
        <taxon>Senticaudata</taxon>
        <taxon>Talitrida</taxon>
        <taxon>Talitroidea</taxon>
        <taxon>Hyalellidae</taxon>
        <taxon>Hyalella</taxon>
    </lineage>
</organism>
<feature type="compositionally biased region" description="Basic and acidic residues" evidence="1">
    <location>
        <begin position="121"/>
        <end position="132"/>
    </location>
</feature>
<feature type="compositionally biased region" description="Basic and acidic residues" evidence="1">
    <location>
        <begin position="368"/>
        <end position="381"/>
    </location>
</feature>
<feature type="compositionally biased region" description="Basic and acidic residues" evidence="1">
    <location>
        <begin position="341"/>
        <end position="351"/>
    </location>
</feature>
<accession>A0A8B7P213</accession>
<feature type="region of interest" description="Disordered" evidence="1">
    <location>
        <begin position="368"/>
        <end position="404"/>
    </location>
</feature>
<proteinExistence type="predicted"/>
<feature type="region of interest" description="Disordered" evidence="1">
    <location>
        <begin position="422"/>
        <end position="443"/>
    </location>
</feature>
<feature type="compositionally biased region" description="Basic and acidic residues" evidence="1">
    <location>
        <begin position="494"/>
        <end position="506"/>
    </location>
</feature>
<gene>
    <name evidence="3" type="primary">LOC108676441</name>
</gene>
<dbReference type="KEGG" id="hazt:108676441"/>
<dbReference type="GeneID" id="108676441"/>
<name>A0A8B7P213_HYAAZ</name>
<evidence type="ECO:0000256" key="1">
    <source>
        <dbReference type="SAM" id="MobiDB-lite"/>
    </source>
</evidence>
<evidence type="ECO:0000313" key="3">
    <source>
        <dbReference type="RefSeq" id="XP_018020000.1"/>
    </source>
</evidence>
<feature type="compositionally biased region" description="Low complexity" evidence="1">
    <location>
        <begin position="141"/>
        <end position="152"/>
    </location>
</feature>
<dbReference type="AlphaFoldDB" id="A0A8B7P213"/>
<feature type="compositionally biased region" description="Basic and acidic residues" evidence="1">
    <location>
        <begin position="51"/>
        <end position="61"/>
    </location>
</feature>
<feature type="region of interest" description="Disordered" evidence="1">
    <location>
        <begin position="117"/>
        <end position="275"/>
    </location>
</feature>
<dbReference type="Proteomes" id="UP000694843">
    <property type="component" value="Unplaced"/>
</dbReference>